<dbReference type="InterPro" id="IPR036065">
    <property type="entry name" value="BolA-like_sf"/>
</dbReference>
<proteinExistence type="inferred from homology"/>
<name>T0YA57_9ZZZZ</name>
<reference evidence="2" key="2">
    <citation type="journal article" date="2014" name="ISME J.">
        <title>Microbial stratification in low pH oxic and suboxic macroscopic growths along an acid mine drainage.</title>
        <authorList>
            <person name="Mendez-Garcia C."/>
            <person name="Mesa V."/>
            <person name="Sprenger R.R."/>
            <person name="Richter M."/>
            <person name="Diez M.S."/>
            <person name="Solano J."/>
            <person name="Bargiela R."/>
            <person name="Golyshina O.V."/>
            <person name="Manteca A."/>
            <person name="Ramos J.L."/>
            <person name="Gallego J.R."/>
            <person name="Llorente I."/>
            <person name="Martins Dos Santos V.A."/>
            <person name="Jensen O.N."/>
            <person name="Pelaez A.I."/>
            <person name="Sanchez J."/>
            <person name="Ferrer M."/>
        </authorList>
    </citation>
    <scope>NUCLEOTIDE SEQUENCE</scope>
</reference>
<dbReference type="EMBL" id="AUZX01015054">
    <property type="protein sequence ID" value="EQD30013.1"/>
    <property type="molecule type" value="Genomic_DNA"/>
</dbReference>
<dbReference type="AlphaFoldDB" id="T0YA57"/>
<dbReference type="PANTHER" id="PTHR46229:SF2">
    <property type="entry name" value="BOLA-LIKE PROTEIN 1"/>
    <property type="match status" value="1"/>
</dbReference>
<comment type="similarity">
    <text evidence="1">Belongs to the BolA/IbaG family.</text>
</comment>
<organism evidence="2">
    <name type="scientific">mine drainage metagenome</name>
    <dbReference type="NCBI Taxonomy" id="410659"/>
    <lineage>
        <taxon>unclassified sequences</taxon>
        <taxon>metagenomes</taxon>
        <taxon>ecological metagenomes</taxon>
    </lineage>
</organism>
<accession>T0YA57</accession>
<dbReference type="GO" id="GO:0006351">
    <property type="term" value="P:DNA-templated transcription"/>
    <property type="evidence" value="ECO:0007669"/>
    <property type="project" value="TreeGrafter"/>
</dbReference>
<dbReference type="Gene3D" id="3.30.300.90">
    <property type="entry name" value="BolA-like"/>
    <property type="match status" value="1"/>
</dbReference>
<evidence type="ECO:0000256" key="1">
    <source>
        <dbReference type="ARBA" id="ARBA00005578"/>
    </source>
</evidence>
<protein>
    <submittedName>
        <fullName evidence="2">BolA-like protein</fullName>
    </submittedName>
</protein>
<dbReference type="EMBL" id="AUZZ01006278">
    <property type="protein sequence ID" value="EQD46840.1"/>
    <property type="molecule type" value="Genomic_DNA"/>
</dbReference>
<dbReference type="PANTHER" id="PTHR46229">
    <property type="entry name" value="BOLA TRANSCRIPTION REGULATOR"/>
    <property type="match status" value="1"/>
</dbReference>
<dbReference type="InterPro" id="IPR050961">
    <property type="entry name" value="BolA/IbaG_stress_morph_reg"/>
</dbReference>
<reference evidence="2" key="1">
    <citation type="submission" date="2013-08" db="EMBL/GenBank/DDBJ databases">
        <authorList>
            <person name="Mendez C."/>
            <person name="Richter M."/>
            <person name="Ferrer M."/>
            <person name="Sanchez J."/>
        </authorList>
    </citation>
    <scope>NUCLEOTIDE SEQUENCE</scope>
</reference>
<dbReference type="PIRSF" id="PIRSF003113">
    <property type="entry name" value="BolA"/>
    <property type="match status" value="1"/>
</dbReference>
<gene>
    <name evidence="2" type="ORF">B1A_20404</name>
    <name evidence="4" type="ORF">B1B_01523</name>
    <name evidence="3" type="ORF">B2A_08705</name>
</gene>
<dbReference type="GO" id="GO:0005829">
    <property type="term" value="C:cytosol"/>
    <property type="evidence" value="ECO:0007669"/>
    <property type="project" value="TreeGrafter"/>
</dbReference>
<comment type="caution">
    <text evidence="2">The sequence shown here is derived from an EMBL/GenBank/DDBJ whole genome shotgun (WGS) entry which is preliminary data.</text>
</comment>
<evidence type="ECO:0000313" key="4">
    <source>
        <dbReference type="EMBL" id="EQD76648.1"/>
    </source>
</evidence>
<evidence type="ECO:0000313" key="3">
    <source>
        <dbReference type="EMBL" id="EQD46840.1"/>
    </source>
</evidence>
<dbReference type="Pfam" id="PF01722">
    <property type="entry name" value="BolA"/>
    <property type="match status" value="1"/>
</dbReference>
<dbReference type="SUPFAM" id="SSF82657">
    <property type="entry name" value="BolA-like"/>
    <property type="match status" value="1"/>
</dbReference>
<dbReference type="InterPro" id="IPR002634">
    <property type="entry name" value="BolA"/>
</dbReference>
<evidence type="ECO:0000313" key="2">
    <source>
        <dbReference type="EMBL" id="EQD30013.1"/>
    </source>
</evidence>
<dbReference type="EMBL" id="AUZY01001006">
    <property type="protein sequence ID" value="EQD76648.1"/>
    <property type="molecule type" value="Genomic_DNA"/>
</dbReference>
<sequence length="80" mass="8835">MKPEDMQKLVAEAIPGSRVEVESVDGRHFTTRVIAAAFEGLPPVQRHRRIYAALGGQVGTAIHALSVQAFTPEEWERRAP</sequence>